<dbReference type="SUPFAM" id="SSF46785">
    <property type="entry name" value="Winged helix' DNA-binding domain"/>
    <property type="match status" value="1"/>
</dbReference>
<keyword evidence="3" id="KW-1185">Reference proteome</keyword>
<dbReference type="Pfam" id="PF12802">
    <property type="entry name" value="MarR_2"/>
    <property type="match status" value="1"/>
</dbReference>
<dbReference type="OrthoDB" id="5195026at2"/>
<protein>
    <submittedName>
        <fullName evidence="2">DNA-binding transcriptional regulator, MarR family</fullName>
    </submittedName>
</protein>
<dbReference type="GO" id="GO:0006950">
    <property type="term" value="P:response to stress"/>
    <property type="evidence" value="ECO:0007669"/>
    <property type="project" value="TreeGrafter"/>
</dbReference>
<keyword evidence="2" id="KW-0238">DNA-binding</keyword>
<dbReference type="PANTHER" id="PTHR33164:SF99">
    <property type="entry name" value="MARR FAMILY REGULATORY PROTEIN"/>
    <property type="match status" value="1"/>
</dbReference>
<dbReference type="Proteomes" id="UP000192674">
    <property type="component" value="Unassembled WGS sequence"/>
</dbReference>
<dbReference type="InterPro" id="IPR039422">
    <property type="entry name" value="MarR/SlyA-like"/>
</dbReference>
<dbReference type="InterPro" id="IPR036390">
    <property type="entry name" value="WH_DNA-bd_sf"/>
</dbReference>
<accession>A0A1W2D727</accession>
<dbReference type="PRINTS" id="PR00598">
    <property type="entry name" value="HTHMARR"/>
</dbReference>
<dbReference type="GO" id="GO:0003677">
    <property type="term" value="F:DNA binding"/>
    <property type="evidence" value="ECO:0007669"/>
    <property type="project" value="UniProtKB-KW"/>
</dbReference>
<proteinExistence type="predicted"/>
<name>A0A1W2D727_KIBAR</name>
<organism evidence="2 3">
    <name type="scientific">Kibdelosporangium aridum</name>
    <dbReference type="NCBI Taxonomy" id="2030"/>
    <lineage>
        <taxon>Bacteria</taxon>
        <taxon>Bacillati</taxon>
        <taxon>Actinomycetota</taxon>
        <taxon>Actinomycetes</taxon>
        <taxon>Pseudonocardiales</taxon>
        <taxon>Pseudonocardiaceae</taxon>
        <taxon>Kibdelosporangium</taxon>
    </lineage>
</organism>
<dbReference type="PANTHER" id="PTHR33164">
    <property type="entry name" value="TRANSCRIPTIONAL REGULATOR, MARR FAMILY"/>
    <property type="match status" value="1"/>
</dbReference>
<evidence type="ECO:0000313" key="3">
    <source>
        <dbReference type="Proteomes" id="UP000192674"/>
    </source>
</evidence>
<dbReference type="GO" id="GO:0003700">
    <property type="term" value="F:DNA-binding transcription factor activity"/>
    <property type="evidence" value="ECO:0007669"/>
    <property type="project" value="InterPro"/>
</dbReference>
<evidence type="ECO:0000259" key="1">
    <source>
        <dbReference type="PROSITE" id="PS50995"/>
    </source>
</evidence>
<dbReference type="SMART" id="SM00347">
    <property type="entry name" value="HTH_MARR"/>
    <property type="match status" value="1"/>
</dbReference>
<reference evidence="2 3" key="1">
    <citation type="submission" date="2017-04" db="EMBL/GenBank/DDBJ databases">
        <authorList>
            <person name="Afonso C.L."/>
            <person name="Miller P.J."/>
            <person name="Scott M.A."/>
            <person name="Spackman E."/>
            <person name="Goraichik I."/>
            <person name="Dimitrov K.M."/>
            <person name="Suarez D.L."/>
            <person name="Swayne D.E."/>
        </authorList>
    </citation>
    <scope>NUCLEOTIDE SEQUENCE [LARGE SCALE GENOMIC DNA]</scope>
    <source>
        <strain evidence="2 3">DSM 43828</strain>
    </source>
</reference>
<dbReference type="EMBL" id="FWXV01000002">
    <property type="protein sequence ID" value="SMC93317.1"/>
    <property type="molecule type" value="Genomic_DNA"/>
</dbReference>
<dbReference type="RefSeq" id="WP_084426861.1">
    <property type="nucleotide sequence ID" value="NZ_FWXV01000002.1"/>
</dbReference>
<evidence type="ECO:0000313" key="2">
    <source>
        <dbReference type="EMBL" id="SMC93317.1"/>
    </source>
</evidence>
<dbReference type="Gene3D" id="1.10.10.10">
    <property type="entry name" value="Winged helix-like DNA-binding domain superfamily/Winged helix DNA-binding domain"/>
    <property type="match status" value="1"/>
</dbReference>
<dbReference type="InterPro" id="IPR036388">
    <property type="entry name" value="WH-like_DNA-bd_sf"/>
</dbReference>
<dbReference type="InterPro" id="IPR000835">
    <property type="entry name" value="HTH_MarR-typ"/>
</dbReference>
<dbReference type="AlphaFoldDB" id="A0A1W2D727"/>
<dbReference type="PROSITE" id="PS50995">
    <property type="entry name" value="HTH_MARR_2"/>
    <property type="match status" value="1"/>
</dbReference>
<gene>
    <name evidence="2" type="ORF">SAMN05661093_02964</name>
</gene>
<sequence length="140" mass="15623">MNREEAWGRLVALHARIEGELGRVLQRRHGLGLSEYRALDHLSRATGKNNSMRIQELAEALELNQSSVSRLVARLESAGLSERDICEDDRRGIYTMLTETGRKSLDDATPTYQETLKSALEKAEADPGLKEAVRAFKSLG</sequence>
<feature type="domain" description="HTH marR-type" evidence="1">
    <location>
        <begin position="1"/>
        <end position="140"/>
    </location>
</feature>